<name>A0A0C3CW69_9AGAM</name>
<reference evidence="1 2" key="1">
    <citation type="submission" date="2014-04" db="EMBL/GenBank/DDBJ databases">
        <authorList>
            <consortium name="DOE Joint Genome Institute"/>
            <person name="Kuo A."/>
            <person name="Kohler A."/>
            <person name="Nagy L.G."/>
            <person name="Floudas D."/>
            <person name="Copeland A."/>
            <person name="Barry K.W."/>
            <person name="Cichocki N."/>
            <person name="Veneault-Fourrey C."/>
            <person name="LaButti K."/>
            <person name="Lindquist E.A."/>
            <person name="Lipzen A."/>
            <person name="Lundell T."/>
            <person name="Morin E."/>
            <person name="Murat C."/>
            <person name="Sun H."/>
            <person name="Tunlid A."/>
            <person name="Henrissat B."/>
            <person name="Grigoriev I.V."/>
            <person name="Hibbett D.S."/>
            <person name="Martin F."/>
            <person name="Nordberg H.P."/>
            <person name="Cantor M.N."/>
            <person name="Hua S.X."/>
        </authorList>
    </citation>
    <scope>NUCLEOTIDE SEQUENCE [LARGE SCALE GENOMIC DNA]</scope>
    <source>
        <strain evidence="1 2">Foug A</strain>
    </source>
</reference>
<dbReference type="HOGENOM" id="CLU_143683_2_1_1"/>
<dbReference type="Proteomes" id="UP000053989">
    <property type="component" value="Unassembled WGS sequence"/>
</dbReference>
<evidence type="ECO:0000313" key="1">
    <source>
        <dbReference type="EMBL" id="KIM52815.1"/>
    </source>
</evidence>
<organism evidence="1 2">
    <name type="scientific">Scleroderma citrinum Foug A</name>
    <dbReference type="NCBI Taxonomy" id="1036808"/>
    <lineage>
        <taxon>Eukaryota</taxon>
        <taxon>Fungi</taxon>
        <taxon>Dikarya</taxon>
        <taxon>Basidiomycota</taxon>
        <taxon>Agaricomycotina</taxon>
        <taxon>Agaricomycetes</taxon>
        <taxon>Agaricomycetidae</taxon>
        <taxon>Boletales</taxon>
        <taxon>Sclerodermatineae</taxon>
        <taxon>Sclerodermataceae</taxon>
        <taxon>Scleroderma</taxon>
    </lineage>
</organism>
<evidence type="ECO:0000313" key="2">
    <source>
        <dbReference type="Proteomes" id="UP000053989"/>
    </source>
</evidence>
<dbReference type="InterPro" id="IPR022234">
    <property type="entry name" value="DUF3759"/>
</dbReference>
<dbReference type="AlphaFoldDB" id="A0A0C3CW69"/>
<dbReference type="OrthoDB" id="9895617at2759"/>
<sequence length="101" mass="11301">MGFFSDNSPEANAHNEVYNKGSFSHDLIAGAVAYEATKKYNEHRAKGGAVDNHTQAEQLIAGFATAALTHLVETKGRDAYDNFQRERHLKEGNRLFFHDSF</sequence>
<dbReference type="EMBL" id="KN822199">
    <property type="protein sequence ID" value="KIM52815.1"/>
    <property type="molecule type" value="Genomic_DNA"/>
</dbReference>
<reference evidence="2" key="2">
    <citation type="submission" date="2015-01" db="EMBL/GenBank/DDBJ databases">
        <title>Evolutionary Origins and Diversification of the Mycorrhizal Mutualists.</title>
        <authorList>
            <consortium name="DOE Joint Genome Institute"/>
            <consortium name="Mycorrhizal Genomics Consortium"/>
            <person name="Kohler A."/>
            <person name="Kuo A."/>
            <person name="Nagy L.G."/>
            <person name="Floudas D."/>
            <person name="Copeland A."/>
            <person name="Barry K.W."/>
            <person name="Cichocki N."/>
            <person name="Veneault-Fourrey C."/>
            <person name="LaButti K."/>
            <person name="Lindquist E.A."/>
            <person name="Lipzen A."/>
            <person name="Lundell T."/>
            <person name="Morin E."/>
            <person name="Murat C."/>
            <person name="Riley R."/>
            <person name="Ohm R."/>
            <person name="Sun H."/>
            <person name="Tunlid A."/>
            <person name="Henrissat B."/>
            <person name="Grigoriev I.V."/>
            <person name="Hibbett D.S."/>
            <person name="Martin F."/>
        </authorList>
    </citation>
    <scope>NUCLEOTIDE SEQUENCE [LARGE SCALE GENOMIC DNA]</scope>
    <source>
        <strain evidence="2">Foug A</strain>
    </source>
</reference>
<dbReference type="PANTHER" id="PTHR37450:SF1">
    <property type="entry name" value="CIPC PROTEIN"/>
    <property type="match status" value="1"/>
</dbReference>
<dbReference type="Pfam" id="PF12585">
    <property type="entry name" value="DUF3759"/>
    <property type="match status" value="1"/>
</dbReference>
<proteinExistence type="predicted"/>
<dbReference type="InParanoid" id="A0A0C3CW69"/>
<dbReference type="PANTHER" id="PTHR37450">
    <property type="entry name" value="CIPC PROTEIN"/>
    <property type="match status" value="1"/>
</dbReference>
<gene>
    <name evidence="1" type="ORF">SCLCIDRAFT_140319</name>
</gene>
<dbReference type="STRING" id="1036808.A0A0C3CW69"/>
<keyword evidence="2" id="KW-1185">Reference proteome</keyword>
<accession>A0A0C3CW69</accession>
<protein>
    <submittedName>
        <fullName evidence="1">Uncharacterized protein</fullName>
    </submittedName>
</protein>